<feature type="region of interest" description="Disordered" evidence="1">
    <location>
        <begin position="16"/>
        <end position="38"/>
    </location>
</feature>
<dbReference type="Proteomes" id="UP000019678">
    <property type="component" value="Unassembled WGS sequence"/>
</dbReference>
<name>A0A017TC84_9BACT</name>
<comment type="caution">
    <text evidence="2">The sequence shown here is derived from an EMBL/GenBank/DDBJ whole genome shotgun (WGS) entry which is preliminary data.</text>
</comment>
<dbReference type="EMBL" id="ASRX01000014">
    <property type="protein sequence ID" value="EYF06864.1"/>
    <property type="molecule type" value="Genomic_DNA"/>
</dbReference>
<evidence type="ECO:0000313" key="2">
    <source>
        <dbReference type="EMBL" id="EYF06864.1"/>
    </source>
</evidence>
<accession>A0A017TC84</accession>
<protein>
    <submittedName>
        <fullName evidence="2">Uncharacterized protein</fullName>
    </submittedName>
</protein>
<keyword evidence="3" id="KW-1185">Reference proteome</keyword>
<sequence>MGEGFPAFEPGSLAGNVGVLSGGGASPPLPASLLAQSE</sequence>
<gene>
    <name evidence="2" type="ORF">CAP_1561</name>
</gene>
<dbReference type="AlphaFoldDB" id="A0A017TC84"/>
<reference evidence="2 3" key="1">
    <citation type="submission" date="2013-05" db="EMBL/GenBank/DDBJ databases">
        <title>Genome assembly of Chondromyces apiculatus DSM 436.</title>
        <authorList>
            <person name="Sharma G."/>
            <person name="Khatri I."/>
            <person name="Kaur C."/>
            <person name="Mayilraj S."/>
            <person name="Subramanian S."/>
        </authorList>
    </citation>
    <scope>NUCLEOTIDE SEQUENCE [LARGE SCALE GENOMIC DNA]</scope>
    <source>
        <strain evidence="2 3">DSM 436</strain>
    </source>
</reference>
<organism evidence="2 3">
    <name type="scientific">Chondromyces apiculatus DSM 436</name>
    <dbReference type="NCBI Taxonomy" id="1192034"/>
    <lineage>
        <taxon>Bacteria</taxon>
        <taxon>Pseudomonadati</taxon>
        <taxon>Myxococcota</taxon>
        <taxon>Polyangia</taxon>
        <taxon>Polyangiales</taxon>
        <taxon>Polyangiaceae</taxon>
        <taxon>Chondromyces</taxon>
    </lineage>
</organism>
<proteinExistence type="predicted"/>
<evidence type="ECO:0000256" key="1">
    <source>
        <dbReference type="SAM" id="MobiDB-lite"/>
    </source>
</evidence>
<evidence type="ECO:0000313" key="3">
    <source>
        <dbReference type="Proteomes" id="UP000019678"/>
    </source>
</evidence>